<dbReference type="Proteomes" id="UP000887576">
    <property type="component" value="Unplaced"/>
</dbReference>
<evidence type="ECO:0000313" key="2">
    <source>
        <dbReference type="WBParaSite" id="JU765_v2.g19511.t1"/>
    </source>
</evidence>
<sequence length="427" mass="48034">MSKTEVKPLELLAEGKTKQIFQCSENEDWVLVKSRDTLTAFNAKRKNEVEGKAVFATQTTINVFKYLNFLDCPSHFIKSCDDPTEFIAEKCVMIPIEWVSRRIATGSFLKRNPGVPEGYLFNPLKIETFYKDDANDDPQWSDEQILNAKFEFNGLKIGKTEVNLMKRMTDLIFRVLEKSWKTLDCALVDMKIEFGVNNKGKIVLADVIDNDSWRIWPGGDKRLQLDKQFYRDLKEVTDDAIIELKKNYEKVSQLTKQFLANESSQKCRLLIVAGSGADKLFIQEAEKYAKKYGIFNIFKRICSAHKTTAEVLELIAEFENGPPTVVICIAGRSNGLGPVFAANSTIPVINAPNVGSDWASQDIWSSLRMPAGIGCTTVLNSSEAALAAARILSLHDYIIFGRILFAQLANVDAVFEANKEISKLNIE</sequence>
<dbReference type="WBParaSite" id="JU765_v2.g19511.t1">
    <property type="protein sequence ID" value="JU765_v2.g19511.t1"/>
    <property type="gene ID" value="JU765_v2.g19511"/>
</dbReference>
<name>A0AC34QUP9_9BILA</name>
<reference evidence="2" key="1">
    <citation type="submission" date="2022-11" db="UniProtKB">
        <authorList>
            <consortium name="WormBaseParasite"/>
        </authorList>
    </citation>
    <scope>IDENTIFICATION</scope>
</reference>
<evidence type="ECO:0000313" key="1">
    <source>
        <dbReference type="Proteomes" id="UP000887576"/>
    </source>
</evidence>
<accession>A0AC34QUP9</accession>
<organism evidence="1 2">
    <name type="scientific">Panagrolaimus sp. JU765</name>
    <dbReference type="NCBI Taxonomy" id="591449"/>
    <lineage>
        <taxon>Eukaryota</taxon>
        <taxon>Metazoa</taxon>
        <taxon>Ecdysozoa</taxon>
        <taxon>Nematoda</taxon>
        <taxon>Chromadorea</taxon>
        <taxon>Rhabditida</taxon>
        <taxon>Tylenchina</taxon>
        <taxon>Panagrolaimomorpha</taxon>
        <taxon>Panagrolaimoidea</taxon>
        <taxon>Panagrolaimidae</taxon>
        <taxon>Panagrolaimus</taxon>
    </lineage>
</organism>
<protein>
    <submittedName>
        <fullName evidence="2">PurE domain-containing protein</fullName>
    </submittedName>
</protein>
<proteinExistence type="predicted"/>